<evidence type="ECO:0000313" key="1">
    <source>
        <dbReference type="EMBL" id="KAI5349079.1"/>
    </source>
</evidence>
<gene>
    <name evidence="1" type="ORF">L3X38_001966</name>
</gene>
<dbReference type="Proteomes" id="UP001054821">
    <property type="component" value="Chromosome 1"/>
</dbReference>
<keyword evidence="2" id="KW-1185">Reference proteome</keyword>
<comment type="caution">
    <text evidence="1">The sequence shown here is derived from an EMBL/GenBank/DDBJ whole genome shotgun (WGS) entry which is preliminary data.</text>
</comment>
<reference evidence="1 2" key="1">
    <citation type="journal article" date="2022" name="G3 (Bethesda)">
        <title>Whole-genome sequence and methylome profiling of the almond [Prunus dulcis (Mill.) D.A. Webb] cultivar 'Nonpareil'.</title>
        <authorList>
            <person name="D'Amico-Willman K.M."/>
            <person name="Ouma W.Z."/>
            <person name="Meulia T."/>
            <person name="Sideli G.M."/>
            <person name="Gradziel T.M."/>
            <person name="Fresnedo-Ramirez J."/>
        </authorList>
    </citation>
    <scope>NUCLEOTIDE SEQUENCE [LARGE SCALE GENOMIC DNA]</scope>
    <source>
        <strain evidence="1">Clone GOH B32 T37-40</strain>
    </source>
</reference>
<accession>A0AAD4WT39</accession>
<dbReference type="EMBL" id="JAJFAZ020000001">
    <property type="protein sequence ID" value="KAI5349079.1"/>
    <property type="molecule type" value="Genomic_DNA"/>
</dbReference>
<name>A0AAD4WT39_PRUDU</name>
<sequence>MSENSGQAAQEVSSVEMEFDDLCREQDVQEAIKKLADRLNKFQDPSLLCKISSSPFQTVEFMRNFKHRDEQYKTVLTEKLQRADNRSLIHGGDLDSSLAN</sequence>
<dbReference type="AlphaFoldDB" id="A0AAD4WT39"/>
<protein>
    <submittedName>
        <fullName evidence="1">Uncharacterized protein</fullName>
    </submittedName>
</protein>
<organism evidence="1 2">
    <name type="scientific">Prunus dulcis</name>
    <name type="common">Almond</name>
    <name type="synonym">Amygdalus dulcis</name>
    <dbReference type="NCBI Taxonomy" id="3755"/>
    <lineage>
        <taxon>Eukaryota</taxon>
        <taxon>Viridiplantae</taxon>
        <taxon>Streptophyta</taxon>
        <taxon>Embryophyta</taxon>
        <taxon>Tracheophyta</taxon>
        <taxon>Spermatophyta</taxon>
        <taxon>Magnoliopsida</taxon>
        <taxon>eudicotyledons</taxon>
        <taxon>Gunneridae</taxon>
        <taxon>Pentapetalae</taxon>
        <taxon>rosids</taxon>
        <taxon>fabids</taxon>
        <taxon>Rosales</taxon>
        <taxon>Rosaceae</taxon>
        <taxon>Amygdaloideae</taxon>
        <taxon>Amygdaleae</taxon>
        <taxon>Prunus</taxon>
    </lineage>
</organism>
<evidence type="ECO:0000313" key="2">
    <source>
        <dbReference type="Proteomes" id="UP001054821"/>
    </source>
</evidence>
<proteinExistence type="predicted"/>